<dbReference type="NCBIfam" id="TIGR03696">
    <property type="entry name" value="Rhs_assc_core"/>
    <property type="match status" value="1"/>
</dbReference>
<reference evidence="1 2" key="1">
    <citation type="journal article" date="2020" name="Syst. Appl. Microbiol.">
        <title>Arthrospiribacter ruber gen. nov., sp. nov., a novel bacterium isolated from Arthrospira cultures.</title>
        <authorList>
            <person name="Waleron M."/>
            <person name="Misztak A."/>
            <person name="Waleron M.M."/>
            <person name="Furmaniak M."/>
            <person name="Mrozik A."/>
            <person name="Waleron K."/>
        </authorList>
    </citation>
    <scope>NUCLEOTIDE SEQUENCE [LARGE SCALE GENOMIC DNA]</scope>
    <source>
        <strain evidence="1 2">DPMB0001</strain>
    </source>
</reference>
<name>A0A951MEU2_9BACT</name>
<evidence type="ECO:0000313" key="1">
    <source>
        <dbReference type="EMBL" id="MBW3469824.1"/>
    </source>
</evidence>
<protein>
    <recommendedName>
        <fullName evidence="3">RHS repeat-associated core domain-containing protein</fullName>
    </recommendedName>
</protein>
<dbReference type="AlphaFoldDB" id="A0A951MEU2"/>
<dbReference type="Proteomes" id="UP000727490">
    <property type="component" value="Unassembled WGS sequence"/>
</dbReference>
<keyword evidence="2" id="KW-1185">Reference proteome</keyword>
<sequence length="282" mass="31130">MIKKYLYNGKELLDDLNLNLYDHGARFYDPVIGRWTSVDPLAEHPKQIGMSPYSGMWNNPIRWNDPDGMMPCCGGGARPAVRNSPRVANVSNVRRVVSQTSRMHNSGIATIGRSEGALMKTQRFHTTSRGDGTYRSGLTSSGIGTSENFDNTHSFGNTGGNLAKMLGDILHTAQTITKNESFAEVNGFEVSLGADYFVDDYNTTKALKGLQEEWESGVRDRARGGMSAEEFEQLPIEDQNMKMGLSRVLSGPSPLPVIENMLKGKKPDEVEVRRNDVVRPGN</sequence>
<evidence type="ECO:0000313" key="2">
    <source>
        <dbReference type="Proteomes" id="UP000727490"/>
    </source>
</evidence>
<dbReference type="EMBL" id="RPHB01000009">
    <property type="protein sequence ID" value="MBW3469824.1"/>
    <property type="molecule type" value="Genomic_DNA"/>
</dbReference>
<dbReference type="InterPro" id="IPR022385">
    <property type="entry name" value="Rhs_assc_core"/>
</dbReference>
<organism evidence="1 2">
    <name type="scientific">Arthrospiribacter ruber</name>
    <dbReference type="NCBI Taxonomy" id="2487934"/>
    <lineage>
        <taxon>Bacteria</taxon>
        <taxon>Pseudomonadati</taxon>
        <taxon>Bacteroidota</taxon>
        <taxon>Cytophagia</taxon>
        <taxon>Cytophagales</taxon>
        <taxon>Cyclobacteriaceae</taxon>
        <taxon>Arthrospiribacter</taxon>
    </lineage>
</organism>
<proteinExistence type="predicted"/>
<accession>A0A951MEU2</accession>
<gene>
    <name evidence="1" type="ORF">EGN73_18670</name>
</gene>
<comment type="caution">
    <text evidence="1">The sequence shown here is derived from an EMBL/GenBank/DDBJ whole genome shotgun (WGS) entry which is preliminary data.</text>
</comment>
<evidence type="ECO:0008006" key="3">
    <source>
        <dbReference type="Google" id="ProtNLM"/>
    </source>
</evidence>